<name>A0AA38TDA1_9ASTR</name>
<feature type="region of interest" description="Disordered" evidence="2">
    <location>
        <begin position="380"/>
        <end position="401"/>
    </location>
</feature>
<feature type="region of interest" description="Disordered" evidence="2">
    <location>
        <begin position="42"/>
        <end position="144"/>
    </location>
</feature>
<proteinExistence type="predicted"/>
<evidence type="ECO:0000313" key="3">
    <source>
        <dbReference type="EMBL" id="KAJ9554883.1"/>
    </source>
</evidence>
<comment type="caution">
    <text evidence="3">The sequence shown here is derived from an EMBL/GenBank/DDBJ whole genome shotgun (WGS) entry which is preliminary data.</text>
</comment>
<keyword evidence="4" id="KW-1185">Reference proteome</keyword>
<evidence type="ECO:0000256" key="1">
    <source>
        <dbReference type="SAM" id="Coils"/>
    </source>
</evidence>
<dbReference type="Proteomes" id="UP001172457">
    <property type="component" value="Chromosome 3"/>
</dbReference>
<dbReference type="PANTHER" id="PTHR33476:SF4">
    <property type="entry name" value="POLAR LOCALIZATION DURING ASYMMETRIC DIVISION AND PROTEIN"/>
    <property type="match status" value="1"/>
</dbReference>
<evidence type="ECO:0000256" key="2">
    <source>
        <dbReference type="SAM" id="MobiDB-lite"/>
    </source>
</evidence>
<keyword evidence="1" id="KW-0175">Coiled coil</keyword>
<protein>
    <submittedName>
        <fullName evidence="3">Uncharacterized protein</fullName>
    </submittedName>
</protein>
<accession>A0AA38TDA1</accession>
<feature type="compositionally biased region" description="Gly residues" evidence="2">
    <location>
        <begin position="94"/>
        <end position="108"/>
    </location>
</feature>
<dbReference type="PANTHER" id="PTHR33476">
    <property type="entry name" value="EMB|CAB62613.1"/>
    <property type="match status" value="1"/>
</dbReference>
<dbReference type="EMBL" id="JARYMX010000003">
    <property type="protein sequence ID" value="KAJ9554883.1"/>
    <property type="molecule type" value="Genomic_DNA"/>
</dbReference>
<sequence>MWQVLLAAALAGSGYFAKHLLLHKNDINCSPKSSDLHTEITPQASVVNADEEERETPNCNNDEEEKSSIFRFSSASHDGSKSNHEKNNRKKLGHGGGGGGGGGGGIKGNRGNQVKKIGDGLVVDDDHQRKNNGRKSGVCLKKRRTGRNASAKCDSFDVKDKSSFGWGVGVGIMYMMSAGKAEIKRLNTAVDETAKVVQELKAEISKRKSTLNVERTPNQKPKWDQSVLERSDTKNGDIEVYGFQTADEGGYASSILTEEPHRETLEMDQLEAELESELLKLHVSTAEISSSFQNNGSSDDLCKPQDLDREFNRCNGVMPSELDQKLCHLLIERQESQIVDLESELQCTNSKLLEKESELQALKDCVKRLTDFSLTCPSDEESEGHGKMINGDNGKPMSYIF</sequence>
<dbReference type="InterPro" id="IPR040348">
    <property type="entry name" value="POLAR-like"/>
</dbReference>
<organism evidence="3 4">
    <name type="scientific">Centaurea solstitialis</name>
    <name type="common">yellow star-thistle</name>
    <dbReference type="NCBI Taxonomy" id="347529"/>
    <lineage>
        <taxon>Eukaryota</taxon>
        <taxon>Viridiplantae</taxon>
        <taxon>Streptophyta</taxon>
        <taxon>Embryophyta</taxon>
        <taxon>Tracheophyta</taxon>
        <taxon>Spermatophyta</taxon>
        <taxon>Magnoliopsida</taxon>
        <taxon>eudicotyledons</taxon>
        <taxon>Gunneridae</taxon>
        <taxon>Pentapetalae</taxon>
        <taxon>asterids</taxon>
        <taxon>campanulids</taxon>
        <taxon>Asterales</taxon>
        <taxon>Asteraceae</taxon>
        <taxon>Carduoideae</taxon>
        <taxon>Cardueae</taxon>
        <taxon>Centaureinae</taxon>
        <taxon>Centaurea</taxon>
    </lineage>
</organism>
<dbReference type="AlphaFoldDB" id="A0AA38TDA1"/>
<gene>
    <name evidence="3" type="ORF">OSB04_009497</name>
</gene>
<dbReference type="GO" id="GO:0008356">
    <property type="term" value="P:asymmetric cell division"/>
    <property type="evidence" value="ECO:0007669"/>
    <property type="project" value="InterPro"/>
</dbReference>
<feature type="coiled-coil region" evidence="1">
    <location>
        <begin position="331"/>
        <end position="358"/>
    </location>
</feature>
<evidence type="ECO:0000313" key="4">
    <source>
        <dbReference type="Proteomes" id="UP001172457"/>
    </source>
</evidence>
<reference evidence="3" key="1">
    <citation type="submission" date="2023-03" db="EMBL/GenBank/DDBJ databases">
        <title>Chromosome-scale reference genome and RAD-based genetic map of yellow starthistle (Centaurea solstitialis) reveal putative structural variation and QTLs associated with invader traits.</title>
        <authorList>
            <person name="Reatini B."/>
            <person name="Cang F.A."/>
            <person name="Jiang Q."/>
            <person name="Mckibben M.T.W."/>
            <person name="Barker M.S."/>
            <person name="Rieseberg L.H."/>
            <person name="Dlugosch K.M."/>
        </authorList>
    </citation>
    <scope>NUCLEOTIDE SEQUENCE</scope>
    <source>
        <strain evidence="3">CAN-66</strain>
        <tissue evidence="3">Leaf</tissue>
    </source>
</reference>